<dbReference type="AlphaFoldDB" id="A0A2I2GAT6"/>
<organism evidence="2 3">
    <name type="scientific">Aspergillus steynii IBT 23096</name>
    <dbReference type="NCBI Taxonomy" id="1392250"/>
    <lineage>
        <taxon>Eukaryota</taxon>
        <taxon>Fungi</taxon>
        <taxon>Dikarya</taxon>
        <taxon>Ascomycota</taxon>
        <taxon>Pezizomycotina</taxon>
        <taxon>Eurotiomycetes</taxon>
        <taxon>Eurotiomycetidae</taxon>
        <taxon>Eurotiales</taxon>
        <taxon>Aspergillaceae</taxon>
        <taxon>Aspergillus</taxon>
        <taxon>Aspergillus subgen. Circumdati</taxon>
    </lineage>
</organism>
<protein>
    <submittedName>
        <fullName evidence="2">Uncharacterized protein</fullName>
    </submittedName>
</protein>
<dbReference type="VEuPathDB" id="FungiDB:P170DRAFT_134429"/>
<evidence type="ECO:0000313" key="3">
    <source>
        <dbReference type="Proteomes" id="UP000234275"/>
    </source>
</evidence>
<dbReference type="EMBL" id="MSFO01000003">
    <property type="protein sequence ID" value="PLB49986.1"/>
    <property type="molecule type" value="Genomic_DNA"/>
</dbReference>
<keyword evidence="3" id="KW-1185">Reference proteome</keyword>
<dbReference type="RefSeq" id="XP_024705288.1">
    <property type="nucleotide sequence ID" value="XM_024842434.1"/>
</dbReference>
<gene>
    <name evidence="2" type="ORF">P170DRAFT_134429</name>
</gene>
<feature type="region of interest" description="Disordered" evidence="1">
    <location>
        <begin position="1"/>
        <end position="87"/>
    </location>
</feature>
<evidence type="ECO:0000313" key="2">
    <source>
        <dbReference type="EMBL" id="PLB49986.1"/>
    </source>
</evidence>
<accession>A0A2I2GAT6</accession>
<dbReference type="Proteomes" id="UP000234275">
    <property type="component" value="Unassembled WGS sequence"/>
</dbReference>
<feature type="compositionally biased region" description="Basic and acidic residues" evidence="1">
    <location>
        <begin position="58"/>
        <end position="76"/>
    </location>
</feature>
<name>A0A2I2GAT6_9EURO</name>
<reference evidence="2 3" key="1">
    <citation type="submission" date="2016-12" db="EMBL/GenBank/DDBJ databases">
        <title>The genomes of Aspergillus section Nigri reveals drivers in fungal speciation.</title>
        <authorList>
            <consortium name="DOE Joint Genome Institute"/>
            <person name="Vesth T.C."/>
            <person name="Nybo J."/>
            <person name="Theobald S."/>
            <person name="Brandl J."/>
            <person name="Frisvad J.C."/>
            <person name="Nielsen K.F."/>
            <person name="Lyhne E.K."/>
            <person name="Kogle M.E."/>
            <person name="Kuo A."/>
            <person name="Riley R."/>
            <person name="Clum A."/>
            <person name="Nolan M."/>
            <person name="Lipzen A."/>
            <person name="Salamov A."/>
            <person name="Henrissat B."/>
            <person name="Wiebenga A."/>
            <person name="De Vries R.P."/>
            <person name="Grigoriev I.V."/>
            <person name="Mortensen U.H."/>
            <person name="Andersen M.R."/>
            <person name="Baker S.E."/>
        </authorList>
    </citation>
    <scope>NUCLEOTIDE SEQUENCE [LARGE SCALE GENOMIC DNA]</scope>
    <source>
        <strain evidence="2 3">IBT 23096</strain>
    </source>
</reference>
<evidence type="ECO:0000256" key="1">
    <source>
        <dbReference type="SAM" id="MobiDB-lite"/>
    </source>
</evidence>
<sequence length="115" mass="12891">MTRAPPHKDQQARGYGAGNKDRGRQVRSGFPMSGAGIGALSMSHRYSPSEGTWVRRMPTPERRGDPERSGTCRDNKPAITCGDPYRSPPPPRWILGSKLPPIWPPRRSLLCYCFR</sequence>
<dbReference type="GeneID" id="36550130"/>
<comment type="caution">
    <text evidence="2">The sequence shown here is derived from an EMBL/GenBank/DDBJ whole genome shotgun (WGS) entry which is preliminary data.</text>
</comment>
<feature type="compositionally biased region" description="Basic and acidic residues" evidence="1">
    <location>
        <begin position="1"/>
        <end position="11"/>
    </location>
</feature>
<proteinExistence type="predicted"/>